<dbReference type="CDD" id="cd04888">
    <property type="entry name" value="ACT_PheB-BS"/>
    <property type="match status" value="1"/>
</dbReference>
<dbReference type="PROSITE" id="PS51671">
    <property type="entry name" value="ACT"/>
    <property type="match status" value="1"/>
</dbReference>
<sequence length="148" mass="16274">MKDTEHKFYLVRENVLPQVLKKTAEAKEMLKKGQAKTANDAISAVGISRAAFYKYRDYIFPFREASHGKILTISLILEHTAGVLSEVLKTIALAHGNVLTINQGIPLQGVANASISFETAELKDDVDQLLADLSRIPGVQKLELIGQN</sequence>
<dbReference type="InterPro" id="IPR002912">
    <property type="entry name" value="ACT_dom"/>
</dbReference>
<dbReference type="NCBIfam" id="NF003361">
    <property type="entry name" value="PRK04435.1"/>
    <property type="match status" value="1"/>
</dbReference>
<evidence type="ECO:0000259" key="2">
    <source>
        <dbReference type="PROSITE" id="PS51671"/>
    </source>
</evidence>
<dbReference type="AlphaFoldDB" id="C0GCS0"/>
<evidence type="ECO:0000313" key="4">
    <source>
        <dbReference type="Proteomes" id="UP000006443"/>
    </source>
</evidence>
<feature type="domain" description="ACT" evidence="2">
    <location>
        <begin position="72"/>
        <end position="147"/>
    </location>
</feature>
<dbReference type="EMBL" id="ACJM01000001">
    <property type="protein sequence ID" value="EEG79005.1"/>
    <property type="molecule type" value="Genomic_DNA"/>
</dbReference>
<reference evidence="3 4" key="1">
    <citation type="submission" date="2009-02" db="EMBL/GenBank/DDBJ databases">
        <title>Sequencing of the draft genome and assembly of Dethiobacter alkaliphilus AHT 1.</title>
        <authorList>
            <consortium name="US DOE Joint Genome Institute (JGI-PGF)"/>
            <person name="Lucas S."/>
            <person name="Copeland A."/>
            <person name="Lapidus A."/>
            <person name="Glavina del Rio T."/>
            <person name="Dalin E."/>
            <person name="Tice H."/>
            <person name="Bruce D."/>
            <person name="Goodwin L."/>
            <person name="Pitluck S."/>
            <person name="Larimer F."/>
            <person name="Land M.L."/>
            <person name="Hauser L."/>
            <person name="Muyzer G."/>
        </authorList>
    </citation>
    <scope>NUCLEOTIDE SEQUENCE [LARGE SCALE GENOMIC DNA]</scope>
    <source>
        <strain evidence="3 4">AHT 1</strain>
    </source>
</reference>
<dbReference type="Proteomes" id="UP000006443">
    <property type="component" value="Unassembled WGS sequence"/>
</dbReference>
<dbReference type="eggNOG" id="COG4492">
    <property type="taxonomic scope" value="Bacteria"/>
</dbReference>
<keyword evidence="4" id="KW-1185">Reference proteome</keyword>
<organism evidence="3 4">
    <name type="scientific">Dethiobacter alkaliphilus AHT 1</name>
    <dbReference type="NCBI Taxonomy" id="555088"/>
    <lineage>
        <taxon>Bacteria</taxon>
        <taxon>Bacillati</taxon>
        <taxon>Bacillota</taxon>
        <taxon>Dethiobacteria</taxon>
        <taxon>Dethiobacterales</taxon>
        <taxon>Dethiobacteraceae</taxon>
        <taxon>Dethiobacter</taxon>
    </lineage>
</organism>
<name>C0GCS0_DETAL</name>
<dbReference type="PIRSF" id="PIRSF025624">
    <property type="entry name" value="ACT_PheB"/>
    <property type="match status" value="1"/>
</dbReference>
<evidence type="ECO:0000256" key="1">
    <source>
        <dbReference type="HAMAP-Rule" id="MF_00707"/>
    </source>
</evidence>
<gene>
    <name evidence="3" type="ORF">DealDRAFT_0279</name>
</gene>
<comment type="caution">
    <text evidence="3">The sequence shown here is derived from an EMBL/GenBank/DDBJ whole genome shotgun (WGS) entry which is preliminary data.</text>
</comment>
<dbReference type="InterPro" id="IPR008310">
    <property type="entry name" value="UPF0735_ACT_dom-cont"/>
</dbReference>
<dbReference type="RefSeq" id="WP_008514140.1">
    <property type="nucleotide sequence ID" value="NZ_ACJM01000001.1"/>
</dbReference>
<evidence type="ECO:0000313" key="3">
    <source>
        <dbReference type="EMBL" id="EEG79005.1"/>
    </source>
</evidence>
<proteinExistence type="inferred from homology"/>
<dbReference type="OrthoDB" id="9788773at2"/>
<accession>C0GCS0</accession>
<dbReference type="InterPro" id="IPR045865">
    <property type="entry name" value="ACT-like_dom_sf"/>
</dbReference>
<dbReference type="STRING" id="555088.DealDRAFT_0279"/>
<dbReference type="HAMAP" id="MF_00707">
    <property type="entry name" value="UPF0735"/>
    <property type="match status" value="1"/>
</dbReference>
<protein>
    <recommendedName>
        <fullName evidence="1">UPF0735 ACT domain-containing protein DealDRAFT_0279</fullName>
    </recommendedName>
</protein>
<dbReference type="SUPFAM" id="SSF55021">
    <property type="entry name" value="ACT-like"/>
    <property type="match status" value="1"/>
</dbReference>
<comment type="similarity">
    <text evidence="1">Belongs to the UPF0735 family.</text>
</comment>
<dbReference type="Gene3D" id="3.30.70.260">
    <property type="match status" value="1"/>
</dbReference>